<dbReference type="PANTHER" id="PTHR43591:SF57">
    <property type="entry name" value="METHYLTRANSFERASE DOMAIN-CONTAINING PROTEIN-RELATED"/>
    <property type="match status" value="1"/>
</dbReference>
<proteinExistence type="predicted"/>
<dbReference type="GO" id="GO:0008168">
    <property type="term" value="F:methyltransferase activity"/>
    <property type="evidence" value="ECO:0007669"/>
    <property type="project" value="TreeGrafter"/>
</dbReference>
<dbReference type="InterPro" id="IPR041698">
    <property type="entry name" value="Methyltransf_25"/>
</dbReference>
<dbReference type="InterPro" id="IPR029063">
    <property type="entry name" value="SAM-dependent_MTases_sf"/>
</dbReference>
<name>A0AAN7UD98_9MYCE</name>
<dbReference type="CDD" id="cd02440">
    <property type="entry name" value="AdoMet_MTases"/>
    <property type="match status" value="1"/>
</dbReference>
<protein>
    <recommendedName>
        <fullName evidence="1">Methyltransferase domain-containing protein</fullName>
    </recommendedName>
</protein>
<reference evidence="2 3" key="1">
    <citation type="submission" date="2023-11" db="EMBL/GenBank/DDBJ databases">
        <title>Dfirmibasis_genome.</title>
        <authorList>
            <person name="Edelbroek B."/>
            <person name="Kjellin J."/>
            <person name="Jerlstrom-Hultqvist J."/>
            <person name="Soderbom F."/>
        </authorList>
    </citation>
    <scope>NUCLEOTIDE SEQUENCE [LARGE SCALE GENOMIC DNA]</scope>
    <source>
        <strain evidence="2 3">TNS-C-14</strain>
    </source>
</reference>
<accession>A0AAN7UD98</accession>
<dbReference type="AlphaFoldDB" id="A0AAN7UD98"/>
<evidence type="ECO:0000313" key="2">
    <source>
        <dbReference type="EMBL" id="KAK5584175.1"/>
    </source>
</evidence>
<keyword evidence="3" id="KW-1185">Reference proteome</keyword>
<evidence type="ECO:0000259" key="1">
    <source>
        <dbReference type="Pfam" id="PF13649"/>
    </source>
</evidence>
<sequence>MSINSTFPSYKSEGWDKLSDSTLLKPGGVTEPFSIDALHLTIPKEKVNEKIRILDIAAGVGNLSIPASIEFPNSEIVATDYSKGMVDSLKIILEYNKIKNVSTQVVDGQNMVDIESESFDYCFSMFGLIYFPDRLAGMKEMYRVLKSNNSSCTSIGSWQPNAFLPLLLEKSYEQFNGGKKLQSKQPALSLDDKHLFKSELEQAGFKNVVIHSVKHLIKFNDLNPFLSPKNPIVDDFFKLIGDENIDRFKETFITIANSLYPKDENGYFTTEWNCFIGIGEK</sequence>
<dbReference type="Proteomes" id="UP001344447">
    <property type="component" value="Unassembled WGS sequence"/>
</dbReference>
<feature type="domain" description="Methyltransferase" evidence="1">
    <location>
        <begin position="53"/>
        <end position="147"/>
    </location>
</feature>
<dbReference type="EMBL" id="JAVFKY010000001">
    <property type="protein sequence ID" value="KAK5584175.1"/>
    <property type="molecule type" value="Genomic_DNA"/>
</dbReference>
<dbReference type="Pfam" id="PF13649">
    <property type="entry name" value="Methyltransf_25"/>
    <property type="match status" value="1"/>
</dbReference>
<gene>
    <name evidence="2" type="ORF">RB653_005783</name>
</gene>
<dbReference type="PANTHER" id="PTHR43591">
    <property type="entry name" value="METHYLTRANSFERASE"/>
    <property type="match status" value="1"/>
</dbReference>
<dbReference type="SUPFAM" id="SSF53335">
    <property type="entry name" value="S-adenosyl-L-methionine-dependent methyltransferases"/>
    <property type="match status" value="1"/>
</dbReference>
<comment type="caution">
    <text evidence="2">The sequence shown here is derived from an EMBL/GenBank/DDBJ whole genome shotgun (WGS) entry which is preliminary data.</text>
</comment>
<dbReference type="Gene3D" id="3.40.50.150">
    <property type="entry name" value="Vaccinia Virus protein VP39"/>
    <property type="match status" value="1"/>
</dbReference>
<organism evidence="2 3">
    <name type="scientific">Dictyostelium firmibasis</name>
    <dbReference type="NCBI Taxonomy" id="79012"/>
    <lineage>
        <taxon>Eukaryota</taxon>
        <taxon>Amoebozoa</taxon>
        <taxon>Evosea</taxon>
        <taxon>Eumycetozoa</taxon>
        <taxon>Dictyostelia</taxon>
        <taxon>Dictyosteliales</taxon>
        <taxon>Dictyosteliaceae</taxon>
        <taxon>Dictyostelium</taxon>
    </lineage>
</organism>
<evidence type="ECO:0000313" key="3">
    <source>
        <dbReference type="Proteomes" id="UP001344447"/>
    </source>
</evidence>